<dbReference type="GO" id="GO:0004356">
    <property type="term" value="F:glutamine synthetase activity"/>
    <property type="evidence" value="ECO:0007669"/>
    <property type="project" value="InterPro"/>
</dbReference>
<evidence type="ECO:0000256" key="4">
    <source>
        <dbReference type="ARBA" id="ARBA00022741"/>
    </source>
</evidence>
<reference evidence="10" key="1">
    <citation type="journal article" date="2014" name="Int. J. Syst. Evol. Microbiol.">
        <title>Complete genome sequence of Corynebacterium casei LMG S-19264T (=DSM 44701T), isolated from a smear-ripened cheese.</title>
        <authorList>
            <consortium name="US DOE Joint Genome Institute (JGI-PGF)"/>
            <person name="Walter F."/>
            <person name="Albersmeier A."/>
            <person name="Kalinowski J."/>
            <person name="Ruckert C."/>
        </authorList>
    </citation>
    <scope>NUCLEOTIDE SEQUENCE</scope>
    <source>
        <strain evidence="10">VKM Ac-2007</strain>
    </source>
</reference>
<evidence type="ECO:0000256" key="1">
    <source>
        <dbReference type="ARBA" id="ARBA00001946"/>
    </source>
</evidence>
<dbReference type="InterPro" id="IPR008146">
    <property type="entry name" value="Gln_synth_cat_dom"/>
</dbReference>
<keyword evidence="11" id="KW-1185">Reference proteome</keyword>
<proteinExistence type="inferred from homology"/>
<dbReference type="Pfam" id="PF00120">
    <property type="entry name" value="Gln-synt_C"/>
    <property type="match status" value="1"/>
</dbReference>
<accession>A0A9W6I2L1</accession>
<keyword evidence="6" id="KW-0460">Magnesium</keyword>
<reference evidence="10" key="2">
    <citation type="submission" date="2023-01" db="EMBL/GenBank/DDBJ databases">
        <authorList>
            <person name="Sun Q."/>
            <person name="Evtushenko L."/>
        </authorList>
    </citation>
    <scope>NUCLEOTIDE SEQUENCE</scope>
    <source>
        <strain evidence="10">VKM Ac-2007</strain>
    </source>
</reference>
<evidence type="ECO:0000313" key="11">
    <source>
        <dbReference type="Proteomes" id="UP001143474"/>
    </source>
</evidence>
<dbReference type="Gene3D" id="3.30.590.10">
    <property type="entry name" value="Glutamine synthetase/guanido kinase, catalytic domain"/>
    <property type="match status" value="1"/>
</dbReference>
<dbReference type="EMBL" id="BSEV01000009">
    <property type="protein sequence ID" value="GLK10892.1"/>
    <property type="molecule type" value="Genomic_DNA"/>
</dbReference>
<dbReference type="GO" id="GO:0005524">
    <property type="term" value="F:ATP binding"/>
    <property type="evidence" value="ECO:0007669"/>
    <property type="project" value="UniProtKB-KW"/>
</dbReference>
<keyword evidence="3" id="KW-0436">Ligase</keyword>
<dbReference type="RefSeq" id="WP_271219297.1">
    <property type="nucleotide sequence ID" value="NZ_BAAAVD010000008.1"/>
</dbReference>
<comment type="similarity">
    <text evidence="2 7 8">Belongs to the glutamine synthetase family.</text>
</comment>
<dbReference type="PANTHER" id="PTHR43785">
    <property type="entry name" value="GAMMA-GLUTAMYLPUTRESCINE SYNTHETASE"/>
    <property type="match status" value="1"/>
</dbReference>
<comment type="cofactor">
    <cofactor evidence="1">
        <name>Mg(2+)</name>
        <dbReference type="ChEBI" id="CHEBI:18420"/>
    </cofactor>
</comment>
<dbReference type="PROSITE" id="PS00181">
    <property type="entry name" value="GLNA_ATP"/>
    <property type="match status" value="1"/>
</dbReference>
<dbReference type="InterPro" id="IPR036651">
    <property type="entry name" value="Gln_synt_N_sf"/>
</dbReference>
<keyword evidence="5" id="KW-0067">ATP-binding</keyword>
<dbReference type="Proteomes" id="UP001143474">
    <property type="component" value="Unassembled WGS sequence"/>
</dbReference>
<gene>
    <name evidence="10" type="ORF">GCM10017600_42980</name>
</gene>
<keyword evidence="4" id="KW-0547">Nucleotide-binding</keyword>
<dbReference type="Pfam" id="PF16952">
    <property type="entry name" value="Gln-synt_N_2"/>
    <property type="match status" value="1"/>
</dbReference>
<evidence type="ECO:0000313" key="10">
    <source>
        <dbReference type="EMBL" id="GLK10892.1"/>
    </source>
</evidence>
<dbReference type="SUPFAM" id="SSF54368">
    <property type="entry name" value="Glutamine synthetase, N-terminal domain"/>
    <property type="match status" value="1"/>
</dbReference>
<sequence>MADRYSVTGVHPLDPAERRVLERAETEGIELVRFIYADHGGVIRGKATSRSRLAERLGSGIGHTVAMMAMNMLDQLQEVEGLGPVGEVRLVPDPATFVALPYAPGAAAMLSDLREVDGSPWAACPRTFLREAVAALASEGLVAVAAYEPEFTLGRRVPGQGGERDRLAPVDDSLCYATSGFDLAHDYAMSLVRALQAQGLRVEHYHPELGHGQQELSIRHAQAMRAADNQVIYRETVRGVAHRMSMWASLAPKPLADQAGNGAHLHISLWDPELRTNMFSAPSDRYGLSTTAYRFIGGLIAHLPALTALTCGSVNGFRRLAPRMWSSAYACYGMDNREAAVRICSPMRGAAEASVNLEIKPSDSSANPYLSLGAVIHAGLDGIRRGLDPGEAVNVDPDTLPEGSVPRLPRSLDEALDALEADDVLMDALGPLRASAYLAVKRSEARAFAAEDASYELFHHFRVF</sequence>
<dbReference type="Gene3D" id="3.10.20.70">
    <property type="entry name" value="Glutamine synthetase, N-terminal domain"/>
    <property type="match status" value="1"/>
</dbReference>
<dbReference type="InterPro" id="IPR008147">
    <property type="entry name" value="Gln_synt_N"/>
</dbReference>
<evidence type="ECO:0000256" key="5">
    <source>
        <dbReference type="ARBA" id="ARBA00022840"/>
    </source>
</evidence>
<protein>
    <submittedName>
        <fullName evidence="10">Glutamine synthetase</fullName>
    </submittedName>
</protein>
<evidence type="ECO:0000256" key="6">
    <source>
        <dbReference type="ARBA" id="ARBA00022842"/>
    </source>
</evidence>
<dbReference type="InterPro" id="IPR014746">
    <property type="entry name" value="Gln_synth/guanido_kin_cat_dom"/>
</dbReference>
<name>A0A9W6I2L1_9ACTN</name>
<dbReference type="GO" id="GO:0006542">
    <property type="term" value="P:glutamine biosynthetic process"/>
    <property type="evidence" value="ECO:0007669"/>
    <property type="project" value="InterPro"/>
</dbReference>
<evidence type="ECO:0000259" key="9">
    <source>
        <dbReference type="PROSITE" id="PS51987"/>
    </source>
</evidence>
<evidence type="ECO:0000256" key="3">
    <source>
        <dbReference type="ARBA" id="ARBA00022598"/>
    </source>
</evidence>
<comment type="caution">
    <text evidence="10">The sequence shown here is derived from an EMBL/GenBank/DDBJ whole genome shotgun (WGS) entry which is preliminary data.</text>
</comment>
<dbReference type="SMART" id="SM01230">
    <property type="entry name" value="Gln-synt_C"/>
    <property type="match status" value="1"/>
</dbReference>
<dbReference type="InterPro" id="IPR027303">
    <property type="entry name" value="Gln_synth_gly_rich_site"/>
</dbReference>
<dbReference type="PROSITE" id="PS51987">
    <property type="entry name" value="GS_CATALYTIC"/>
    <property type="match status" value="1"/>
</dbReference>
<feature type="domain" description="GS catalytic" evidence="9">
    <location>
        <begin position="125"/>
        <end position="464"/>
    </location>
</feature>
<organism evidence="10 11">
    <name type="scientific">Streptosporangium carneum</name>
    <dbReference type="NCBI Taxonomy" id="47481"/>
    <lineage>
        <taxon>Bacteria</taxon>
        <taxon>Bacillati</taxon>
        <taxon>Actinomycetota</taxon>
        <taxon>Actinomycetes</taxon>
        <taxon>Streptosporangiales</taxon>
        <taxon>Streptosporangiaceae</taxon>
        <taxon>Streptosporangium</taxon>
    </lineage>
</organism>
<dbReference type="PANTHER" id="PTHR43785:SF2">
    <property type="entry name" value="TYPE-1 GLUTAMINE SYNTHETASE 1"/>
    <property type="match status" value="1"/>
</dbReference>
<dbReference type="SUPFAM" id="SSF55931">
    <property type="entry name" value="Glutamine synthetase/guanido kinase"/>
    <property type="match status" value="1"/>
</dbReference>
<evidence type="ECO:0000256" key="8">
    <source>
        <dbReference type="RuleBase" id="RU000384"/>
    </source>
</evidence>
<evidence type="ECO:0000256" key="2">
    <source>
        <dbReference type="ARBA" id="ARBA00009897"/>
    </source>
</evidence>
<dbReference type="AlphaFoldDB" id="A0A9W6I2L1"/>
<evidence type="ECO:0000256" key="7">
    <source>
        <dbReference type="PROSITE-ProRule" id="PRU01331"/>
    </source>
</evidence>